<feature type="region of interest" description="Disordered" evidence="1">
    <location>
        <begin position="1"/>
        <end position="130"/>
    </location>
</feature>
<gene>
    <name evidence="2" type="ORF">EVG20_g5514</name>
</gene>
<protein>
    <submittedName>
        <fullName evidence="2">Uncharacterized protein</fullName>
    </submittedName>
</protein>
<feature type="compositionally biased region" description="Low complexity" evidence="1">
    <location>
        <begin position="52"/>
        <end position="69"/>
    </location>
</feature>
<keyword evidence="3" id="KW-1185">Reference proteome</keyword>
<feature type="region of interest" description="Disordered" evidence="1">
    <location>
        <begin position="247"/>
        <end position="305"/>
    </location>
</feature>
<comment type="caution">
    <text evidence="2">The sequence shown here is derived from an EMBL/GenBank/DDBJ whole genome shotgun (WGS) entry which is preliminary data.</text>
</comment>
<evidence type="ECO:0000313" key="3">
    <source>
        <dbReference type="Proteomes" id="UP000298327"/>
    </source>
</evidence>
<dbReference type="Proteomes" id="UP000298327">
    <property type="component" value="Unassembled WGS sequence"/>
</dbReference>
<dbReference type="OrthoDB" id="5314275at2759"/>
<feature type="compositionally biased region" description="Basic and acidic residues" evidence="1">
    <location>
        <begin position="276"/>
        <end position="305"/>
    </location>
</feature>
<reference evidence="2 3" key="1">
    <citation type="submission" date="2019-02" db="EMBL/GenBank/DDBJ databases">
        <title>Genome sequencing of the rare red list fungi Dentipellis fragilis.</title>
        <authorList>
            <person name="Buettner E."/>
            <person name="Kellner H."/>
        </authorList>
    </citation>
    <scope>NUCLEOTIDE SEQUENCE [LARGE SCALE GENOMIC DNA]</scope>
    <source>
        <strain evidence="2 3">DSM 105465</strain>
    </source>
</reference>
<dbReference type="InterPro" id="IPR028018">
    <property type="entry name" value="DUF4646"/>
</dbReference>
<accession>A0A4Y9YV78</accession>
<proteinExistence type="predicted"/>
<dbReference type="EMBL" id="SEOQ01000329">
    <property type="protein sequence ID" value="TFY65573.1"/>
    <property type="molecule type" value="Genomic_DNA"/>
</dbReference>
<feature type="compositionally biased region" description="Basic and acidic residues" evidence="1">
    <location>
        <begin position="1"/>
        <end position="12"/>
    </location>
</feature>
<dbReference type="AlphaFoldDB" id="A0A4Y9YV78"/>
<dbReference type="Pfam" id="PF15496">
    <property type="entry name" value="DUF4646"/>
    <property type="match status" value="1"/>
</dbReference>
<evidence type="ECO:0000313" key="2">
    <source>
        <dbReference type="EMBL" id="TFY65573.1"/>
    </source>
</evidence>
<name>A0A4Y9YV78_9AGAM</name>
<sequence>MSSQENQHRGRFDDEDCPPPTYRRYMSLNGPPTQARRSEHDQWNQFGTIRGPPSNARSSGSSRRVASAPHAPVQGDYLPASGHPHSDSPHPVDALGPCQLEGFTYTGKAVSNRDPLKPPPPSFSRLPNPECTYPPLPQPIRIPCQGMHLNSGFLPLFPAPQLLLAHDVQPSDISRLLEDCHIQGERNLAEDLGANAMLGMSLMPGLFAADAIMRAVTRKRKHKVSDLVGVWDEAFFAPRRLRASIEHEGLDGTTSGEEVESKGHGSDGVHAGSSREPMEKATRQQQQKEQKKVCLVSKLRDGGPA</sequence>
<organism evidence="2 3">
    <name type="scientific">Dentipellis fragilis</name>
    <dbReference type="NCBI Taxonomy" id="205917"/>
    <lineage>
        <taxon>Eukaryota</taxon>
        <taxon>Fungi</taxon>
        <taxon>Dikarya</taxon>
        <taxon>Basidiomycota</taxon>
        <taxon>Agaricomycotina</taxon>
        <taxon>Agaricomycetes</taxon>
        <taxon>Russulales</taxon>
        <taxon>Hericiaceae</taxon>
        <taxon>Dentipellis</taxon>
    </lineage>
</organism>
<evidence type="ECO:0000256" key="1">
    <source>
        <dbReference type="SAM" id="MobiDB-lite"/>
    </source>
</evidence>